<feature type="transmembrane region" description="Helical" evidence="1">
    <location>
        <begin position="107"/>
        <end position="131"/>
    </location>
</feature>
<feature type="transmembrane region" description="Helical" evidence="1">
    <location>
        <begin position="28"/>
        <end position="55"/>
    </location>
</feature>
<dbReference type="OrthoDB" id="3034706at2"/>
<name>A0A1U7GT50_9CYAN</name>
<dbReference type="RefSeq" id="WP_073557024.1">
    <property type="nucleotide sequence ID" value="NZ_MRCA01000024.1"/>
</dbReference>
<dbReference type="GO" id="GO:0004175">
    <property type="term" value="F:endopeptidase activity"/>
    <property type="evidence" value="ECO:0007669"/>
    <property type="project" value="UniProtKB-ARBA"/>
</dbReference>
<protein>
    <submittedName>
        <fullName evidence="3">Abortive phage infection protein</fullName>
    </submittedName>
</protein>
<accession>A0A1U7GT50</accession>
<organism evidence="3 4">
    <name type="scientific">Fischerella major NIES-592</name>
    <dbReference type="NCBI Taxonomy" id="210994"/>
    <lineage>
        <taxon>Bacteria</taxon>
        <taxon>Bacillati</taxon>
        <taxon>Cyanobacteriota</taxon>
        <taxon>Cyanophyceae</taxon>
        <taxon>Nostocales</taxon>
        <taxon>Hapalosiphonaceae</taxon>
        <taxon>Fischerella</taxon>
    </lineage>
</organism>
<gene>
    <name evidence="3" type="ORF">NIES592_23035</name>
</gene>
<dbReference type="Proteomes" id="UP000186391">
    <property type="component" value="Unassembled WGS sequence"/>
</dbReference>
<keyword evidence="1" id="KW-1133">Transmembrane helix</keyword>
<dbReference type="PANTHER" id="PTHR39430">
    <property type="entry name" value="MEMBRANE-ASSOCIATED PROTEASE-RELATED"/>
    <property type="match status" value="1"/>
</dbReference>
<evidence type="ECO:0000313" key="4">
    <source>
        <dbReference type="Proteomes" id="UP000186391"/>
    </source>
</evidence>
<dbReference type="PANTHER" id="PTHR39430:SF1">
    <property type="entry name" value="PROTEASE"/>
    <property type="match status" value="1"/>
</dbReference>
<keyword evidence="4" id="KW-1185">Reference proteome</keyword>
<keyword evidence="1" id="KW-0472">Membrane</keyword>
<dbReference type="Pfam" id="PF02517">
    <property type="entry name" value="Rce1-like"/>
    <property type="match status" value="1"/>
</dbReference>
<proteinExistence type="predicted"/>
<reference evidence="3 4" key="1">
    <citation type="submission" date="2016-11" db="EMBL/GenBank/DDBJ databases">
        <title>Draft Genome Sequences of Nine Cyanobacterial Strains from Diverse Habitats.</title>
        <authorList>
            <person name="Zhu T."/>
            <person name="Hou S."/>
            <person name="Lu X."/>
            <person name="Hess W.R."/>
        </authorList>
    </citation>
    <scope>NUCLEOTIDE SEQUENCE [LARGE SCALE GENOMIC DNA]</scope>
    <source>
        <strain evidence="3 4">NIES-592</strain>
    </source>
</reference>
<dbReference type="GO" id="GO:0080120">
    <property type="term" value="P:CAAX-box protein maturation"/>
    <property type="evidence" value="ECO:0007669"/>
    <property type="project" value="UniProtKB-ARBA"/>
</dbReference>
<evidence type="ECO:0000259" key="2">
    <source>
        <dbReference type="Pfam" id="PF02517"/>
    </source>
</evidence>
<feature type="domain" description="CAAX prenyl protease 2/Lysostaphin resistance protein A-like" evidence="2">
    <location>
        <begin position="144"/>
        <end position="237"/>
    </location>
</feature>
<dbReference type="AlphaFoldDB" id="A0A1U7GT50"/>
<feature type="transmembrane region" description="Helical" evidence="1">
    <location>
        <begin position="175"/>
        <end position="194"/>
    </location>
</feature>
<feature type="transmembrane region" description="Helical" evidence="1">
    <location>
        <begin position="143"/>
        <end position="163"/>
    </location>
</feature>
<dbReference type="InterPro" id="IPR003675">
    <property type="entry name" value="Rce1/LyrA-like_dom"/>
</dbReference>
<evidence type="ECO:0000313" key="3">
    <source>
        <dbReference type="EMBL" id="OKH11043.1"/>
    </source>
</evidence>
<feature type="transmembrane region" description="Helical" evidence="1">
    <location>
        <begin position="67"/>
        <end position="87"/>
    </location>
</feature>
<sequence>MFFYSILLAVWKSSLYNWQSFWENAPSLIVVMAFFVAWAGCWFPIAALEAVFLNWKPNQPLKSEQKIPLLLSLYLLVPLIFWIITWLTKTPLSDYGFVTNISILSSVILGFILGLFSLAVVFTCQLWLGWCKLEYINIKQLPSILLPTLLIALFVGGIEELVFRGFLFTELEQDYSVWIAATISSLIFAVLHLIWEQQQTIPQLPGLWLMGAVLVLARFVDRGNLGLAWGLHSSWVWAIACIDTAQLIDYTDQISDWVTGKNKKPLAGVAGIVCLLLTAVTLWFGRQFNFV</sequence>
<feature type="transmembrane region" description="Helical" evidence="1">
    <location>
        <begin position="266"/>
        <end position="285"/>
    </location>
</feature>
<keyword evidence="1" id="KW-0812">Transmembrane</keyword>
<comment type="caution">
    <text evidence="3">The sequence shown here is derived from an EMBL/GenBank/DDBJ whole genome shotgun (WGS) entry which is preliminary data.</text>
</comment>
<evidence type="ECO:0000256" key="1">
    <source>
        <dbReference type="SAM" id="Phobius"/>
    </source>
</evidence>
<dbReference type="EMBL" id="MRCA01000024">
    <property type="protein sequence ID" value="OKH11043.1"/>
    <property type="molecule type" value="Genomic_DNA"/>
</dbReference>